<organism evidence="1 2">
    <name type="scientific">Bacillus thuringiensis T01-328</name>
    <dbReference type="NCBI Taxonomy" id="1324966"/>
    <lineage>
        <taxon>Bacteria</taxon>
        <taxon>Bacillati</taxon>
        <taxon>Bacillota</taxon>
        <taxon>Bacilli</taxon>
        <taxon>Bacillales</taxon>
        <taxon>Bacillaceae</taxon>
        <taxon>Bacillus</taxon>
        <taxon>Bacillus cereus group</taxon>
    </lineage>
</organism>
<protein>
    <submittedName>
        <fullName evidence="1">Uncharacterized protein</fullName>
    </submittedName>
</protein>
<comment type="caution">
    <text evidence="1">The sequence shown here is derived from an EMBL/GenBank/DDBJ whole genome shotgun (WGS) entry which is preliminary data.</text>
</comment>
<gene>
    <name evidence="1" type="ORF">BTCBT_002835</name>
</gene>
<dbReference type="EMBL" id="ARXZ02000004">
    <property type="protein sequence ID" value="ERI01280.1"/>
    <property type="molecule type" value="Genomic_DNA"/>
</dbReference>
<proteinExistence type="predicted"/>
<reference evidence="1 2" key="1">
    <citation type="journal article" date="2013" name="Genome Announc.">
        <title>Draft Genome Sequence of Bacillus thuringiensis var. thuringiensis Strain T01-328, a Brazilian Isolate That Produces a Soluble Pesticide Protein, Cry1Ia.</title>
        <authorList>
            <person name="Varani A.M."/>
            <person name="Lemos M.V."/>
            <person name="Fernandes C.C."/>
            <person name="Lemos E.G."/>
            <person name="Alves E.C."/>
            <person name="Desiderio J.A."/>
        </authorList>
    </citation>
    <scope>NUCLEOTIDE SEQUENCE [LARGE SCALE GENOMIC DNA]</scope>
    <source>
        <strain evidence="1 2">T01-328</strain>
    </source>
</reference>
<dbReference type="AlphaFoldDB" id="A0AAN4HKB2"/>
<dbReference type="RefSeq" id="WP_000657986.1">
    <property type="nucleotide sequence ID" value="NZ_ARXZ02000004.1"/>
</dbReference>
<name>A0AAN4HKB2_BACTU</name>
<evidence type="ECO:0000313" key="2">
    <source>
        <dbReference type="Proteomes" id="UP000013487"/>
    </source>
</evidence>
<accession>A0AAN4HKB2</accession>
<sequence length="78" mass="8935">MKEGLKQSFEYDIAIQSKERCKEINKHNGTDFKDTSEHIDVLTEKIHDAIFSVGETGGFYEGDGIRVKVKVEYIPENK</sequence>
<dbReference type="Proteomes" id="UP000013487">
    <property type="component" value="Unassembled WGS sequence"/>
</dbReference>
<evidence type="ECO:0000313" key="1">
    <source>
        <dbReference type="EMBL" id="ERI01280.1"/>
    </source>
</evidence>